<dbReference type="AlphaFoldDB" id="A0A8S9J309"/>
<feature type="compositionally biased region" description="Polar residues" evidence="1">
    <location>
        <begin position="1"/>
        <end position="10"/>
    </location>
</feature>
<proteinExistence type="predicted"/>
<sequence length="98" mass="10728">MGSWSSSQVAGTWRKPRTASMKSSSIGRTPSRLHSSLQSGKDVESGKVWHLDFHPHQQNFNKSDSGFCRSSMQHGNSIVTSFRAVECEIPTDTGSSLS</sequence>
<name>A0A8S9J309_BRACR</name>
<feature type="compositionally biased region" description="Polar residues" evidence="1">
    <location>
        <begin position="20"/>
        <end position="39"/>
    </location>
</feature>
<protein>
    <submittedName>
        <fullName evidence="2">Uncharacterized protein</fullName>
    </submittedName>
</protein>
<reference evidence="2" key="1">
    <citation type="submission" date="2019-12" db="EMBL/GenBank/DDBJ databases">
        <title>Genome sequencing and annotation of Brassica cretica.</title>
        <authorList>
            <person name="Studholme D.J."/>
            <person name="Sarris P.F."/>
        </authorList>
    </citation>
    <scope>NUCLEOTIDE SEQUENCE</scope>
    <source>
        <strain evidence="2">PFS-102/07</strain>
        <tissue evidence="2">Leaf</tissue>
    </source>
</reference>
<evidence type="ECO:0000313" key="2">
    <source>
        <dbReference type="EMBL" id="KAF2576169.1"/>
    </source>
</evidence>
<comment type="caution">
    <text evidence="2">The sequence shown here is derived from an EMBL/GenBank/DDBJ whole genome shotgun (WGS) entry which is preliminary data.</text>
</comment>
<organism evidence="2">
    <name type="scientific">Brassica cretica</name>
    <name type="common">Mustard</name>
    <dbReference type="NCBI Taxonomy" id="69181"/>
    <lineage>
        <taxon>Eukaryota</taxon>
        <taxon>Viridiplantae</taxon>
        <taxon>Streptophyta</taxon>
        <taxon>Embryophyta</taxon>
        <taxon>Tracheophyta</taxon>
        <taxon>Spermatophyta</taxon>
        <taxon>Magnoliopsida</taxon>
        <taxon>eudicotyledons</taxon>
        <taxon>Gunneridae</taxon>
        <taxon>Pentapetalae</taxon>
        <taxon>rosids</taxon>
        <taxon>malvids</taxon>
        <taxon>Brassicales</taxon>
        <taxon>Brassicaceae</taxon>
        <taxon>Brassiceae</taxon>
        <taxon>Brassica</taxon>
    </lineage>
</organism>
<accession>A0A8S9J309</accession>
<dbReference type="EMBL" id="QGKY02001015">
    <property type="protein sequence ID" value="KAF2576169.1"/>
    <property type="molecule type" value="Genomic_DNA"/>
</dbReference>
<gene>
    <name evidence="2" type="ORF">F2Q70_00005166</name>
</gene>
<evidence type="ECO:0000256" key="1">
    <source>
        <dbReference type="SAM" id="MobiDB-lite"/>
    </source>
</evidence>
<feature type="region of interest" description="Disordered" evidence="1">
    <location>
        <begin position="1"/>
        <end position="41"/>
    </location>
</feature>